<protein>
    <submittedName>
        <fullName evidence="2">NAD(P)-binding protein</fullName>
    </submittedName>
</protein>
<dbReference type="PANTHER" id="PTHR43205">
    <property type="entry name" value="PROSTAGLANDIN REDUCTASE"/>
    <property type="match status" value="1"/>
</dbReference>
<organism evidence="2 3">
    <name type="scientific">Favolaschia claudopus</name>
    <dbReference type="NCBI Taxonomy" id="2862362"/>
    <lineage>
        <taxon>Eukaryota</taxon>
        <taxon>Fungi</taxon>
        <taxon>Dikarya</taxon>
        <taxon>Basidiomycota</taxon>
        <taxon>Agaricomycotina</taxon>
        <taxon>Agaricomycetes</taxon>
        <taxon>Agaricomycetidae</taxon>
        <taxon>Agaricales</taxon>
        <taxon>Marasmiineae</taxon>
        <taxon>Mycenaceae</taxon>
        <taxon>Favolaschia</taxon>
    </lineage>
</organism>
<comment type="caution">
    <text evidence="2">The sequence shown here is derived from an EMBL/GenBank/DDBJ whole genome shotgun (WGS) entry which is preliminary data.</text>
</comment>
<dbReference type="EMBL" id="JAWWNJ010000017">
    <property type="protein sequence ID" value="KAK7038544.1"/>
    <property type="molecule type" value="Genomic_DNA"/>
</dbReference>
<dbReference type="InterPro" id="IPR045010">
    <property type="entry name" value="MDR_fam"/>
</dbReference>
<proteinExistence type="predicted"/>
<dbReference type="SUPFAM" id="SSF51735">
    <property type="entry name" value="NAD(P)-binding Rossmann-fold domains"/>
    <property type="match status" value="1"/>
</dbReference>
<dbReference type="PANTHER" id="PTHR43205:SF7">
    <property type="entry name" value="PROSTAGLANDIN REDUCTASE 1"/>
    <property type="match status" value="1"/>
</dbReference>
<evidence type="ECO:0000259" key="1">
    <source>
        <dbReference type="Pfam" id="PF00107"/>
    </source>
</evidence>
<dbReference type="InterPro" id="IPR011032">
    <property type="entry name" value="GroES-like_sf"/>
</dbReference>
<dbReference type="Pfam" id="PF00107">
    <property type="entry name" value="ADH_zinc_N"/>
    <property type="match status" value="1"/>
</dbReference>
<name>A0AAW0CIC6_9AGAR</name>
<dbReference type="SUPFAM" id="SSF50129">
    <property type="entry name" value="GroES-like"/>
    <property type="match status" value="1"/>
</dbReference>
<feature type="domain" description="Alcohol dehydrogenase-like C-terminal" evidence="1">
    <location>
        <begin position="129"/>
        <end position="231"/>
    </location>
</feature>
<evidence type="ECO:0000313" key="2">
    <source>
        <dbReference type="EMBL" id="KAK7038544.1"/>
    </source>
</evidence>
<dbReference type="InterPro" id="IPR036291">
    <property type="entry name" value="NAD(P)-bd_dom_sf"/>
</dbReference>
<dbReference type="AlphaFoldDB" id="A0AAW0CIC6"/>
<dbReference type="InterPro" id="IPR013149">
    <property type="entry name" value="ADH-like_C"/>
</dbReference>
<sequence>MPPIPMPESCYPVPGETTVYDTSETIDLETDPLNGGFLVKVLVLSIDPFDGFGVGVVLRSENAQVAVGKHVYCAVMPHQQYVVIPELGEYVRLIERHPGLPWSIYVGALGMPGQTAFCGWKAYSEAKPLAKADGTKVIASAGSEEKVAFMKSTAQDVAFNYKTTDTREVLEKEGPIDIFWDNVGGDILDAAIENAATFGRFIECGSISGYNTGQNSSQGSLMVGKCLHMHGFLVWPLLPKYEEEFYATLAPKFASGEFKYSEERWEGLEKNGTSKAKAVVIVAEE</sequence>
<evidence type="ECO:0000313" key="3">
    <source>
        <dbReference type="Proteomes" id="UP001362999"/>
    </source>
</evidence>
<accession>A0AAW0CIC6</accession>
<reference evidence="2 3" key="1">
    <citation type="journal article" date="2024" name="J Genomics">
        <title>Draft genome sequencing and assembly of Favolaschia claudopus CIRM-BRFM 2984 isolated from oak limbs.</title>
        <authorList>
            <person name="Navarro D."/>
            <person name="Drula E."/>
            <person name="Chaduli D."/>
            <person name="Cazenave R."/>
            <person name="Ahrendt S."/>
            <person name="Wang J."/>
            <person name="Lipzen A."/>
            <person name="Daum C."/>
            <person name="Barry K."/>
            <person name="Grigoriev I.V."/>
            <person name="Favel A."/>
            <person name="Rosso M.N."/>
            <person name="Martin F."/>
        </authorList>
    </citation>
    <scope>NUCLEOTIDE SEQUENCE [LARGE SCALE GENOMIC DNA]</scope>
    <source>
        <strain evidence="2 3">CIRM-BRFM 2984</strain>
    </source>
</reference>
<dbReference type="CDD" id="cd05288">
    <property type="entry name" value="PGDH"/>
    <property type="match status" value="1"/>
</dbReference>
<dbReference type="GO" id="GO:0016628">
    <property type="term" value="F:oxidoreductase activity, acting on the CH-CH group of donors, NAD or NADP as acceptor"/>
    <property type="evidence" value="ECO:0007669"/>
    <property type="project" value="InterPro"/>
</dbReference>
<keyword evidence="3" id="KW-1185">Reference proteome</keyword>
<gene>
    <name evidence="2" type="ORF">R3P38DRAFT_2906470</name>
</gene>
<dbReference type="Gene3D" id="3.90.180.10">
    <property type="entry name" value="Medium-chain alcohol dehydrogenases, catalytic domain"/>
    <property type="match status" value="2"/>
</dbReference>
<dbReference type="Gene3D" id="3.40.50.720">
    <property type="entry name" value="NAD(P)-binding Rossmann-like Domain"/>
    <property type="match status" value="2"/>
</dbReference>
<dbReference type="Proteomes" id="UP001362999">
    <property type="component" value="Unassembled WGS sequence"/>
</dbReference>